<organism evidence="1 2">
    <name type="scientific">Hibiscus sabdariffa</name>
    <name type="common">roselle</name>
    <dbReference type="NCBI Taxonomy" id="183260"/>
    <lineage>
        <taxon>Eukaryota</taxon>
        <taxon>Viridiplantae</taxon>
        <taxon>Streptophyta</taxon>
        <taxon>Embryophyta</taxon>
        <taxon>Tracheophyta</taxon>
        <taxon>Spermatophyta</taxon>
        <taxon>Magnoliopsida</taxon>
        <taxon>eudicotyledons</taxon>
        <taxon>Gunneridae</taxon>
        <taxon>Pentapetalae</taxon>
        <taxon>rosids</taxon>
        <taxon>malvids</taxon>
        <taxon>Malvales</taxon>
        <taxon>Malvaceae</taxon>
        <taxon>Malvoideae</taxon>
        <taxon>Hibiscus</taxon>
    </lineage>
</organism>
<dbReference type="Proteomes" id="UP001472677">
    <property type="component" value="Unassembled WGS sequence"/>
</dbReference>
<proteinExistence type="predicted"/>
<name>A0ABR2FA05_9ROSI</name>
<evidence type="ECO:0000313" key="1">
    <source>
        <dbReference type="EMBL" id="KAK8575156.1"/>
    </source>
</evidence>
<comment type="caution">
    <text evidence="1">The sequence shown here is derived from an EMBL/GenBank/DDBJ whole genome shotgun (WGS) entry which is preliminary data.</text>
</comment>
<keyword evidence="2" id="KW-1185">Reference proteome</keyword>
<gene>
    <name evidence="1" type="ORF">V6N12_062832</name>
</gene>
<protein>
    <submittedName>
        <fullName evidence="1">Uncharacterized protein</fullName>
    </submittedName>
</protein>
<evidence type="ECO:0000313" key="2">
    <source>
        <dbReference type="Proteomes" id="UP001472677"/>
    </source>
</evidence>
<dbReference type="EMBL" id="JBBPBM010000007">
    <property type="protein sequence ID" value="KAK8575156.1"/>
    <property type="molecule type" value="Genomic_DNA"/>
</dbReference>
<sequence length="85" mass="9090">MGERLLVHRGIGAKELLLVAKLVSSARSTMFIIMTPLSRAVSLSLSTIGLMTIKVTGFNTHMSSDVASRKLLLESSVLTLTSSLT</sequence>
<reference evidence="1 2" key="1">
    <citation type="journal article" date="2024" name="G3 (Bethesda)">
        <title>Genome assembly of Hibiscus sabdariffa L. provides insights into metabolisms of medicinal natural products.</title>
        <authorList>
            <person name="Kim T."/>
        </authorList>
    </citation>
    <scope>NUCLEOTIDE SEQUENCE [LARGE SCALE GENOMIC DNA]</scope>
    <source>
        <strain evidence="1">TK-2024</strain>
        <tissue evidence="1">Old leaves</tissue>
    </source>
</reference>
<accession>A0ABR2FA05</accession>